<evidence type="ECO:0000259" key="3">
    <source>
        <dbReference type="SMART" id="SM00822"/>
    </source>
</evidence>
<dbReference type="SMART" id="SM00822">
    <property type="entry name" value="PKS_KR"/>
    <property type="match status" value="1"/>
</dbReference>
<dbReference type="Pfam" id="PF00106">
    <property type="entry name" value="adh_short"/>
    <property type="match status" value="1"/>
</dbReference>
<dbReference type="PRINTS" id="PR00080">
    <property type="entry name" value="SDRFAMILY"/>
</dbReference>
<dbReference type="OrthoDB" id="9794387at2"/>
<dbReference type="PANTHER" id="PTHR43975">
    <property type="entry name" value="ZGC:101858"/>
    <property type="match status" value="1"/>
</dbReference>
<comment type="similarity">
    <text evidence="2">Belongs to the short-chain dehydrogenases/reductases (SDR) family.</text>
</comment>
<evidence type="ECO:0000256" key="2">
    <source>
        <dbReference type="RuleBase" id="RU000363"/>
    </source>
</evidence>
<evidence type="ECO:0000313" key="4">
    <source>
        <dbReference type="EMBL" id="GAP63505.1"/>
    </source>
</evidence>
<dbReference type="PANTHER" id="PTHR43975:SF2">
    <property type="entry name" value="EG:BACR7A4.14 PROTEIN-RELATED"/>
    <property type="match status" value="1"/>
</dbReference>
<evidence type="ECO:0000313" key="5">
    <source>
        <dbReference type="Proteomes" id="UP000037784"/>
    </source>
</evidence>
<organism evidence="4 5">
    <name type="scientific">Ardenticatena maritima</name>
    <dbReference type="NCBI Taxonomy" id="872965"/>
    <lineage>
        <taxon>Bacteria</taxon>
        <taxon>Bacillati</taxon>
        <taxon>Chloroflexota</taxon>
        <taxon>Ardenticatenia</taxon>
        <taxon>Ardenticatenales</taxon>
        <taxon>Ardenticatenaceae</taxon>
        <taxon>Ardenticatena</taxon>
    </lineage>
</organism>
<dbReference type="FunFam" id="3.40.50.720:FF:000084">
    <property type="entry name" value="Short-chain dehydrogenase reductase"/>
    <property type="match status" value="1"/>
</dbReference>
<dbReference type="SUPFAM" id="SSF51735">
    <property type="entry name" value="NAD(P)-binding Rossmann-fold domains"/>
    <property type="match status" value="1"/>
</dbReference>
<dbReference type="InterPro" id="IPR057326">
    <property type="entry name" value="KR_dom"/>
</dbReference>
<evidence type="ECO:0000256" key="1">
    <source>
        <dbReference type="ARBA" id="ARBA00023002"/>
    </source>
</evidence>
<proteinExistence type="inferred from homology"/>
<dbReference type="GO" id="GO:0016491">
    <property type="term" value="F:oxidoreductase activity"/>
    <property type="evidence" value="ECO:0007669"/>
    <property type="project" value="UniProtKB-KW"/>
</dbReference>
<dbReference type="PRINTS" id="PR00081">
    <property type="entry name" value="GDHRDH"/>
</dbReference>
<keyword evidence="1" id="KW-0560">Oxidoreductase</keyword>
<dbReference type="EMBL" id="BBZA01000158">
    <property type="protein sequence ID" value="GAP63505.1"/>
    <property type="molecule type" value="Genomic_DNA"/>
</dbReference>
<reference evidence="5" key="2">
    <citation type="submission" date="2015-08" db="EMBL/GenBank/DDBJ databases">
        <title>Draft Genome Sequence of a Heterotrophic Facultative Anaerobic Bacterium Ardenticatena maritima Strain 110S.</title>
        <authorList>
            <person name="Kawaichi S."/>
            <person name="Yoshida T."/>
            <person name="Sako Y."/>
            <person name="Nakamura R."/>
        </authorList>
    </citation>
    <scope>NUCLEOTIDE SEQUENCE [LARGE SCALE GENOMIC DNA]</scope>
    <source>
        <strain evidence="5">110S</strain>
    </source>
</reference>
<dbReference type="Proteomes" id="UP000037784">
    <property type="component" value="Unassembled WGS sequence"/>
</dbReference>
<dbReference type="AlphaFoldDB" id="A0A0M8K7S2"/>
<accession>A0A0M8K7S2</accession>
<gene>
    <name evidence="4" type="ORF">ARMA_1928</name>
</gene>
<comment type="caution">
    <text evidence="4">The sequence shown here is derived from an EMBL/GenBank/DDBJ whole genome shotgun (WGS) entry which is preliminary data.</text>
</comment>
<name>A0A0M8K7S2_9CHLR</name>
<reference evidence="4 5" key="1">
    <citation type="journal article" date="2015" name="Genome Announc.">
        <title>Draft Genome Sequence of a Heterotrophic Facultative Anaerobic Thermophilic Bacterium, Ardenticatena maritima Strain 110ST.</title>
        <authorList>
            <person name="Kawaichi S."/>
            <person name="Yoshida T."/>
            <person name="Sako Y."/>
            <person name="Nakamura R."/>
        </authorList>
    </citation>
    <scope>NUCLEOTIDE SEQUENCE [LARGE SCALE GENOMIC DNA]</scope>
    <source>
        <strain evidence="4 5">110S</strain>
    </source>
</reference>
<dbReference type="InParanoid" id="A0A0M8K7S2"/>
<keyword evidence="5" id="KW-1185">Reference proteome</keyword>
<dbReference type="InterPro" id="IPR036291">
    <property type="entry name" value="NAD(P)-bd_dom_sf"/>
</dbReference>
<protein>
    <recommendedName>
        <fullName evidence="3">Ketoreductase domain-containing protein</fullName>
    </recommendedName>
</protein>
<sequence length="266" mass="28789">MTQPVIIITGASRGIGEATAYWLATQGARLVLVARSDAPLQAVAERAKRLGGEVLIESADVSDPNACANVVELAVQTFGRLDAVVNNAGILQPVARIAEADQVQWKYNIEVNLLGVFYMCQWAIPHLRETQGRIVNVSTGAAISPIEGWSAYCASKAAALHFTRVLALEEPAITSVALRPGVVDTEMQAVIRQEGQKAMPPERYAYFKQLKESGRLAPPEEPARVIAWLALHAPASVSGEFIEYTDPRYAEPARALFGETLPQSLQ</sequence>
<dbReference type="Gene3D" id="3.40.50.720">
    <property type="entry name" value="NAD(P)-binding Rossmann-like Domain"/>
    <property type="match status" value="1"/>
</dbReference>
<dbReference type="RefSeq" id="WP_054493332.1">
    <property type="nucleotide sequence ID" value="NZ_BBZA01000158.1"/>
</dbReference>
<dbReference type="InterPro" id="IPR002347">
    <property type="entry name" value="SDR_fam"/>
</dbReference>
<feature type="domain" description="Ketoreductase" evidence="3">
    <location>
        <begin position="4"/>
        <end position="186"/>
    </location>
</feature>